<keyword evidence="2" id="KW-1185">Reference proteome</keyword>
<evidence type="ECO:0008006" key="3">
    <source>
        <dbReference type="Google" id="ProtNLM"/>
    </source>
</evidence>
<dbReference type="Proteomes" id="UP000195273">
    <property type="component" value="Chromosome"/>
</dbReference>
<protein>
    <recommendedName>
        <fullName evidence="3">Carbohydrate binding domain protein</fullName>
    </recommendedName>
</protein>
<dbReference type="OrthoDB" id="7646940at2"/>
<dbReference type="RefSeq" id="WP_087208425.1">
    <property type="nucleotide sequence ID" value="NZ_CP021431.1"/>
</dbReference>
<reference evidence="1 2" key="1">
    <citation type="submission" date="2017-05" db="EMBL/GenBank/DDBJ databases">
        <title>Genome Sequence of Loktanella vestfoldensis Strain SMR4r Isolated from a Culture of the Diatom Skeletonema marinoi.</title>
        <authorList>
            <person name="Topel M."/>
            <person name="Pinder M.I.M."/>
            <person name="Johansson O.N."/>
            <person name="Kourtchenko O."/>
            <person name="Godhe A."/>
            <person name="Clarke A.K."/>
        </authorList>
    </citation>
    <scope>NUCLEOTIDE SEQUENCE [LARGE SCALE GENOMIC DNA]</scope>
    <source>
        <strain evidence="1 2">SMR4r</strain>
    </source>
</reference>
<evidence type="ECO:0000313" key="1">
    <source>
        <dbReference type="EMBL" id="ARU01558.1"/>
    </source>
</evidence>
<dbReference type="AlphaFoldDB" id="A0A1Y0EDM2"/>
<proteinExistence type="predicted"/>
<gene>
    <name evidence="1" type="ORF">LOKVESSMR4R_02252</name>
</gene>
<dbReference type="STRING" id="1122181.GCA_000382265_03325"/>
<organism evidence="1 2">
    <name type="scientific">Yoonia vestfoldensis</name>
    <dbReference type="NCBI Taxonomy" id="245188"/>
    <lineage>
        <taxon>Bacteria</taxon>
        <taxon>Pseudomonadati</taxon>
        <taxon>Pseudomonadota</taxon>
        <taxon>Alphaproteobacteria</taxon>
        <taxon>Rhodobacterales</taxon>
        <taxon>Paracoccaceae</taxon>
        <taxon>Yoonia</taxon>
    </lineage>
</organism>
<dbReference type="EMBL" id="CP021431">
    <property type="protein sequence ID" value="ARU01558.1"/>
    <property type="molecule type" value="Genomic_DNA"/>
</dbReference>
<evidence type="ECO:0000313" key="2">
    <source>
        <dbReference type="Proteomes" id="UP000195273"/>
    </source>
</evidence>
<dbReference type="KEGG" id="lvs:LOKVESSMR4R_02252"/>
<sequence>MIGLELSPAYTGPAAPDPLAAFFARGSGAHVALGPGPQAGLSIWTETGPGTAACLRLDGANSGTRLSWRETLTCALRKIYPVAAFDLSAGWSQLQSSGSGLSGSYTGNRAVSTTSLTATISVTVARAKPYDLWVCYTGRSAGGYCRVEIDGSQALVDSIGDPAGLGFKAFSTQSATDMSRRRTIRVATGLTGSHVVTLSHGGAATPGGASLMIEALALSADLSDDGILPPVWQPATAYTMGDEVQWQGTFYAARATGVSGTTPPVHLSGIGGDGALDWRADNRPSYPQFQAIDYASEREYAARLLVAGAATEIGGQTHGNEMLVARAVTLDAQPFVPVTTGTGLRLGGEIETVETTTWQRATGQPIGTCALTRRITPGAVRHDVQVTATGPDAVIDWLYLGMLPFVHWDGESAAIAVQEVAGPWGRISLAQTAGDSPANISLGASPRLGLAGRGLTGDLRYGCEAVATTALPGNLVGPITTFLRPNIEARDATGPLDWIAKAYLAADLPAGLVLRAGDVIGFSSRHILAVTPVQT</sequence>
<dbReference type="CDD" id="cd12215">
    <property type="entry name" value="ChiC_BD"/>
    <property type="match status" value="1"/>
</dbReference>
<accession>A0A1Y0EDM2</accession>
<name>A0A1Y0EDM2_9RHOB</name>